<dbReference type="EMBL" id="JBHRZH010000017">
    <property type="protein sequence ID" value="MFC3763245.1"/>
    <property type="molecule type" value="Genomic_DNA"/>
</dbReference>
<sequence>MAIQDSEQLRLVATKCVELVAAGSGRQLDWSAESLTILDEVCAELLAEGPLSEERIDLWFQLVGAYTGEVLIATHGGEWIGHEPPPAAPAVLSLGVTAFPFAVANRVLSGEPHKSLASFVAALPAVAERSRG</sequence>
<evidence type="ECO:0000313" key="1">
    <source>
        <dbReference type="EMBL" id="MFC3763245.1"/>
    </source>
</evidence>
<proteinExistence type="predicted"/>
<dbReference type="RefSeq" id="WP_205119684.1">
    <property type="nucleotide sequence ID" value="NZ_JAFBCM010000001.1"/>
</dbReference>
<comment type="caution">
    <text evidence="1">The sequence shown here is derived from an EMBL/GenBank/DDBJ whole genome shotgun (WGS) entry which is preliminary data.</text>
</comment>
<protein>
    <submittedName>
        <fullName evidence="1">Uncharacterized protein</fullName>
    </submittedName>
</protein>
<organism evidence="1 2">
    <name type="scientific">Tenggerimyces flavus</name>
    <dbReference type="NCBI Taxonomy" id="1708749"/>
    <lineage>
        <taxon>Bacteria</taxon>
        <taxon>Bacillati</taxon>
        <taxon>Actinomycetota</taxon>
        <taxon>Actinomycetes</taxon>
        <taxon>Propionibacteriales</taxon>
        <taxon>Nocardioidaceae</taxon>
        <taxon>Tenggerimyces</taxon>
    </lineage>
</organism>
<evidence type="ECO:0000313" key="2">
    <source>
        <dbReference type="Proteomes" id="UP001595699"/>
    </source>
</evidence>
<dbReference type="Proteomes" id="UP001595699">
    <property type="component" value="Unassembled WGS sequence"/>
</dbReference>
<name>A0ABV7YHS5_9ACTN</name>
<keyword evidence="2" id="KW-1185">Reference proteome</keyword>
<gene>
    <name evidence="1" type="ORF">ACFOUW_20550</name>
</gene>
<accession>A0ABV7YHS5</accession>
<reference evidence="2" key="1">
    <citation type="journal article" date="2019" name="Int. J. Syst. Evol. Microbiol.">
        <title>The Global Catalogue of Microorganisms (GCM) 10K type strain sequencing project: providing services to taxonomists for standard genome sequencing and annotation.</title>
        <authorList>
            <consortium name="The Broad Institute Genomics Platform"/>
            <consortium name="The Broad Institute Genome Sequencing Center for Infectious Disease"/>
            <person name="Wu L."/>
            <person name="Ma J."/>
        </authorList>
    </citation>
    <scope>NUCLEOTIDE SEQUENCE [LARGE SCALE GENOMIC DNA]</scope>
    <source>
        <strain evidence="2">CGMCC 4.7241</strain>
    </source>
</reference>